<gene>
    <name evidence="7" type="ORF">H696_04532</name>
</gene>
<dbReference type="InterPro" id="IPR007109">
    <property type="entry name" value="Brix"/>
</dbReference>
<feature type="domain" description="Brix" evidence="6">
    <location>
        <begin position="1"/>
        <end position="169"/>
    </location>
</feature>
<dbReference type="OrthoDB" id="1638493at2759"/>
<dbReference type="RefSeq" id="XP_009496687.1">
    <property type="nucleotide sequence ID" value="XM_009498412.1"/>
</dbReference>
<dbReference type="GO" id="GO:0006364">
    <property type="term" value="P:rRNA processing"/>
    <property type="evidence" value="ECO:0007669"/>
    <property type="project" value="InterPro"/>
</dbReference>
<dbReference type="OMA" id="PDNENDP"/>
<protein>
    <recommendedName>
        <fullName evidence="6">Brix domain-containing protein</fullName>
    </recommendedName>
</protein>
<keyword evidence="8" id="KW-1185">Reference proteome</keyword>
<comment type="similarity">
    <text evidence="2">Belongs to the BRX1 family.</text>
</comment>
<evidence type="ECO:0000256" key="3">
    <source>
        <dbReference type="ARBA" id="ARBA00022517"/>
    </source>
</evidence>
<evidence type="ECO:0000256" key="4">
    <source>
        <dbReference type="ARBA" id="ARBA00023242"/>
    </source>
</evidence>
<proteinExistence type="inferred from homology"/>
<dbReference type="Pfam" id="PF04427">
    <property type="entry name" value="Brix"/>
    <property type="match status" value="1"/>
</dbReference>
<evidence type="ECO:0000313" key="7">
    <source>
        <dbReference type="EMBL" id="KCV69116.1"/>
    </source>
</evidence>
<dbReference type="STRING" id="691883.A0A058Z4R0"/>
<keyword evidence="3" id="KW-0690">Ribosome biogenesis</keyword>
<dbReference type="eggNOG" id="KOG2971">
    <property type="taxonomic scope" value="Eukaryota"/>
</dbReference>
<keyword evidence="4" id="KW-0539">Nucleus</keyword>
<evidence type="ECO:0000256" key="2">
    <source>
        <dbReference type="ARBA" id="ARBA00006369"/>
    </source>
</evidence>
<dbReference type="GO" id="GO:0000027">
    <property type="term" value="P:ribosomal large subunit assembly"/>
    <property type="evidence" value="ECO:0007669"/>
    <property type="project" value="TreeGrafter"/>
</dbReference>
<dbReference type="GeneID" id="20529257"/>
<organism evidence="7">
    <name type="scientific">Fonticula alba</name>
    <name type="common">Slime mold</name>
    <dbReference type="NCBI Taxonomy" id="691883"/>
    <lineage>
        <taxon>Eukaryota</taxon>
        <taxon>Rotosphaerida</taxon>
        <taxon>Fonticulaceae</taxon>
        <taxon>Fonticula</taxon>
    </lineage>
</organism>
<dbReference type="InterPro" id="IPR026532">
    <property type="entry name" value="BRX1"/>
</dbReference>
<dbReference type="GO" id="GO:0019843">
    <property type="term" value="F:rRNA binding"/>
    <property type="evidence" value="ECO:0007669"/>
    <property type="project" value="InterPro"/>
</dbReference>
<name>A0A058Z4R0_FONAL</name>
<evidence type="ECO:0000313" key="8">
    <source>
        <dbReference type="Proteomes" id="UP000030693"/>
    </source>
</evidence>
<dbReference type="Proteomes" id="UP000030693">
    <property type="component" value="Unassembled WGS sequence"/>
</dbReference>
<dbReference type="PANTHER" id="PTHR13634:SF0">
    <property type="entry name" value="RIBOSOME BIOGENESIS PROTEIN BRX1 HOMOLOG"/>
    <property type="match status" value="1"/>
</dbReference>
<comment type="subcellular location">
    <subcellularLocation>
        <location evidence="1">Nucleus</location>
        <location evidence="1">Nucleolus</location>
    </subcellularLocation>
</comment>
<dbReference type="PROSITE" id="PS50833">
    <property type="entry name" value="BRIX"/>
    <property type="match status" value="1"/>
</dbReference>
<dbReference type="EMBL" id="KB932207">
    <property type="protein sequence ID" value="KCV69116.1"/>
    <property type="molecule type" value="Genomic_DNA"/>
</dbReference>
<dbReference type="GO" id="GO:0005730">
    <property type="term" value="C:nucleolus"/>
    <property type="evidence" value="ECO:0007669"/>
    <property type="project" value="UniProtKB-SubCell"/>
</dbReference>
<sequence>MAKQNKRAAPAPVAAAPAAEAPIAQADLPEIDVAMRAAILRRKMVNKQKTLILSSRVHTLEEMRLTGNALKGTRPLLSFDKSFDEKPELSLIRELLIQVIGTPRGHPRSRPFFDRVMTFSHVDGRIWIRNYQVIRTDNQRAQSAATFRTEEIGPRAVFTPIRIFDGSFQGRTLYKNPDFVSPNLYRRRLRMSQSVRYHQRKIDEASRVGRSTRRVMPEDPVDSTWLQEAEE</sequence>
<reference evidence="7" key="1">
    <citation type="submission" date="2013-04" db="EMBL/GenBank/DDBJ databases">
        <title>The Genome Sequence of Fonticula alba ATCC 38817.</title>
        <authorList>
            <consortium name="The Broad Institute Genomics Platform"/>
            <person name="Russ C."/>
            <person name="Cuomo C."/>
            <person name="Burger G."/>
            <person name="Gray M.W."/>
            <person name="Holland P.W.H."/>
            <person name="King N."/>
            <person name="Lang F.B.F."/>
            <person name="Roger A.J."/>
            <person name="Ruiz-Trillo I."/>
            <person name="Brown M."/>
            <person name="Walker B."/>
            <person name="Young S."/>
            <person name="Zeng Q."/>
            <person name="Gargeya S."/>
            <person name="Fitzgerald M."/>
            <person name="Haas B."/>
            <person name="Abouelleil A."/>
            <person name="Allen A.W."/>
            <person name="Alvarado L."/>
            <person name="Arachchi H.M."/>
            <person name="Berlin A.M."/>
            <person name="Chapman S.B."/>
            <person name="Gainer-Dewar J."/>
            <person name="Goldberg J."/>
            <person name="Griggs A."/>
            <person name="Gujja S."/>
            <person name="Hansen M."/>
            <person name="Howarth C."/>
            <person name="Imamovic A."/>
            <person name="Ireland A."/>
            <person name="Larimer J."/>
            <person name="McCowan C."/>
            <person name="Murphy C."/>
            <person name="Pearson M."/>
            <person name="Poon T.W."/>
            <person name="Priest M."/>
            <person name="Roberts A."/>
            <person name="Saif S."/>
            <person name="Shea T."/>
            <person name="Sisk P."/>
            <person name="Sykes S."/>
            <person name="Wortman J."/>
            <person name="Nusbaum C."/>
            <person name="Birren B."/>
        </authorList>
    </citation>
    <scope>NUCLEOTIDE SEQUENCE [LARGE SCALE GENOMIC DNA]</scope>
    <source>
        <strain evidence="7">ATCC 38817</strain>
    </source>
</reference>
<evidence type="ECO:0000256" key="5">
    <source>
        <dbReference type="SAM" id="MobiDB-lite"/>
    </source>
</evidence>
<accession>A0A058Z4R0</accession>
<dbReference type="AlphaFoldDB" id="A0A058Z4R0"/>
<dbReference type="PANTHER" id="PTHR13634">
    <property type="entry name" value="RIBOSOME BIOGENESIS PROTEIN BRIX"/>
    <property type="match status" value="1"/>
</dbReference>
<evidence type="ECO:0000256" key="1">
    <source>
        <dbReference type="ARBA" id="ARBA00004604"/>
    </source>
</evidence>
<feature type="region of interest" description="Disordered" evidence="5">
    <location>
        <begin position="206"/>
        <end position="231"/>
    </location>
</feature>
<evidence type="ECO:0000259" key="6">
    <source>
        <dbReference type="PROSITE" id="PS50833"/>
    </source>
</evidence>